<accession>A0A430ABQ8</accession>
<organism evidence="3 4">
    <name type="scientific">Vagococcus fessus</name>
    <dbReference type="NCBI Taxonomy" id="120370"/>
    <lineage>
        <taxon>Bacteria</taxon>
        <taxon>Bacillati</taxon>
        <taxon>Bacillota</taxon>
        <taxon>Bacilli</taxon>
        <taxon>Lactobacillales</taxon>
        <taxon>Enterococcaceae</taxon>
        <taxon>Vagococcus</taxon>
    </lineage>
</organism>
<gene>
    <name evidence="3" type="ORF">CBF31_01310</name>
</gene>
<dbReference type="OrthoDB" id="9801085at2"/>
<name>A0A430ABQ8_9ENTE</name>
<feature type="domain" description="4Fe-4S ferredoxin-type" evidence="2">
    <location>
        <begin position="1"/>
        <end position="29"/>
    </location>
</feature>
<dbReference type="SUPFAM" id="SSF54862">
    <property type="entry name" value="4Fe-4S ferredoxins"/>
    <property type="match status" value="1"/>
</dbReference>
<evidence type="ECO:0000313" key="4">
    <source>
        <dbReference type="Proteomes" id="UP000287101"/>
    </source>
</evidence>
<dbReference type="InterPro" id="IPR017896">
    <property type="entry name" value="4Fe4S_Fe-S-bd"/>
</dbReference>
<keyword evidence="4" id="KW-1185">Reference proteome</keyword>
<dbReference type="Pfam" id="PF13370">
    <property type="entry name" value="Fer4_13"/>
    <property type="match status" value="1"/>
</dbReference>
<comment type="cofactor">
    <cofactor evidence="1">
        <name>[4Fe-4S] cluster</name>
        <dbReference type="ChEBI" id="CHEBI:49883"/>
    </cofactor>
</comment>
<dbReference type="RefSeq" id="WP_126830185.1">
    <property type="nucleotide sequence ID" value="NZ_CBCRYB010000002.1"/>
</dbReference>
<evidence type="ECO:0000259" key="2">
    <source>
        <dbReference type="PROSITE" id="PS51379"/>
    </source>
</evidence>
<proteinExistence type="predicted"/>
<dbReference type="AlphaFoldDB" id="A0A430ABQ8"/>
<evidence type="ECO:0000313" key="3">
    <source>
        <dbReference type="EMBL" id="RSU04684.1"/>
    </source>
</evidence>
<dbReference type="PROSITE" id="PS51379">
    <property type="entry name" value="4FE4S_FER_2"/>
    <property type="match status" value="1"/>
</dbReference>
<evidence type="ECO:0000256" key="1">
    <source>
        <dbReference type="ARBA" id="ARBA00001966"/>
    </source>
</evidence>
<comment type="caution">
    <text evidence="3">The sequence shown here is derived from an EMBL/GenBank/DDBJ whole genome shotgun (WGS) entry which is preliminary data.</text>
</comment>
<dbReference type="Proteomes" id="UP000287101">
    <property type="component" value="Unassembled WGS sequence"/>
</dbReference>
<dbReference type="PANTHER" id="PTHR39163">
    <property type="entry name" value="FERREDOXIN"/>
    <property type="match status" value="1"/>
</dbReference>
<dbReference type="EMBL" id="NGJY01000001">
    <property type="protein sequence ID" value="RSU04684.1"/>
    <property type="molecule type" value="Genomic_DNA"/>
</dbReference>
<protein>
    <submittedName>
        <fullName evidence="3">Ferredoxin</fullName>
    </submittedName>
</protein>
<sequence length="73" mass="8059">MKLSIVPEKCIACGLCQVLAPAIFDYTDNGIVLFKENPNTLSLELEDKNLTGNDAMAAYKECPTRAIIIEKQK</sequence>
<dbReference type="PANTHER" id="PTHR39163:SF1">
    <property type="entry name" value="FERREDOXIN"/>
    <property type="match status" value="1"/>
</dbReference>
<dbReference type="InterPro" id="IPR052395">
    <property type="entry name" value="ET_Ferredoxin"/>
</dbReference>
<dbReference type="Gene3D" id="3.30.70.20">
    <property type="match status" value="1"/>
</dbReference>
<reference evidence="3 4" key="1">
    <citation type="submission" date="2017-05" db="EMBL/GenBank/DDBJ databases">
        <title>Vagococcus spp. assemblies.</title>
        <authorList>
            <person name="Gulvik C.A."/>
        </authorList>
    </citation>
    <scope>NUCLEOTIDE SEQUENCE [LARGE SCALE GENOMIC DNA]</scope>
    <source>
        <strain evidence="3 4">CCUG 41755</strain>
    </source>
</reference>